<dbReference type="InterPro" id="IPR052050">
    <property type="entry name" value="SecEffector_AnkRepeat"/>
</dbReference>
<dbReference type="PANTHER" id="PTHR46586">
    <property type="entry name" value="ANKYRIN REPEAT-CONTAINING PROTEIN"/>
    <property type="match status" value="1"/>
</dbReference>
<dbReference type="EMBL" id="MG011690">
    <property type="protein sequence ID" value="AVK76249.1"/>
    <property type="molecule type" value="Genomic_DNA"/>
</dbReference>
<accession>A0A2U7UCQ3</accession>
<reference evidence="2" key="1">
    <citation type="journal article" date="2018" name="Nat. Commun.">
        <title>Diversity and evolution of the emerging Pandoraviridae family.</title>
        <authorList>
            <person name="Legendre M."/>
            <person name="Fabre E."/>
            <person name="Poirot O."/>
            <person name="Jeudy S."/>
            <person name="Lartigue A."/>
            <person name="Alempic J.M."/>
            <person name="Beucher L."/>
            <person name="Philippe N."/>
            <person name="Bertaux L."/>
            <person name="Christo-Foroux E."/>
            <person name="Labadie K."/>
            <person name="Coute Y."/>
            <person name="Abergel C."/>
            <person name="Claverie J.M."/>
        </authorList>
    </citation>
    <scope>NUCLEOTIDE SEQUENCE [LARGE SCALE GENOMIC DNA]</scope>
    <source>
        <strain evidence="2">Neocaledonia</strain>
    </source>
</reference>
<proteinExistence type="predicted"/>
<dbReference type="Proteomes" id="UP000249287">
    <property type="component" value="Segment"/>
</dbReference>
<dbReference type="GeneID" id="36842236"/>
<dbReference type="CDD" id="cd09917">
    <property type="entry name" value="F-box_SF"/>
    <property type="match status" value="1"/>
</dbReference>
<dbReference type="InterPro" id="IPR001810">
    <property type="entry name" value="F-box_dom"/>
</dbReference>
<organism evidence="2">
    <name type="scientific">Pandoravirus neocaledonia</name>
    <dbReference type="NCBI Taxonomy" id="2107708"/>
    <lineage>
        <taxon>Viruses</taxon>
        <taxon>Pandoravirus</taxon>
    </lineage>
</organism>
<dbReference type="InterPro" id="IPR036770">
    <property type="entry name" value="Ankyrin_rpt-contain_sf"/>
</dbReference>
<dbReference type="PROSITE" id="PS50181">
    <property type="entry name" value="FBOX"/>
    <property type="match status" value="1"/>
</dbReference>
<dbReference type="SUPFAM" id="SSF81383">
    <property type="entry name" value="F-box domain"/>
    <property type="match status" value="1"/>
</dbReference>
<evidence type="ECO:0000259" key="1">
    <source>
        <dbReference type="PROSITE" id="PS50181"/>
    </source>
</evidence>
<evidence type="ECO:0000313" key="2">
    <source>
        <dbReference type="EMBL" id="AVK76249.1"/>
    </source>
</evidence>
<feature type="domain" description="F-box" evidence="1">
    <location>
        <begin position="34"/>
        <end position="80"/>
    </location>
</feature>
<dbReference type="SUPFAM" id="SSF48403">
    <property type="entry name" value="Ankyrin repeat"/>
    <property type="match status" value="1"/>
</dbReference>
<sequence length="588" mass="63460">MGSLFGAPHVESCGSARSSSVCVSMGSGTDAGGGARFDHLPSELVHAILGVVDSFDLVVCARVSRLWRAAVLHLRDARRIVDDESIPSKRRQQDFLWHAAHAGYHNLVEWACAEGCPWDVHAPTAALQGGHTALFYHLVDSGRPWNVRDCLKAAGARGDADALRWIIARSDPIDEAYEVMAGVAGAGHLGALALIADHCHKFCNELCSWFTLSEVETIAAIGRVPPCPCTDDVVRRAAGGGHTHILTWLHDRGYRGRSCSIVAAAHGGHTEVLEWFAAEGHAFDKAIYTTAAADGDQLGALKWLRAAGCPWDDRVCLYSAARGHLCVLEWAMAHGCPWHAEATATAAAHGHLDVAEWCLARGCAVTNVIVSRWPDLYGDQDADGADDTPRAEALCVAARLGRIDVLVWLRDHGCTGSNPWAFADAAESGCVAVLDWLHAHCQPWDAEACAYVAGCGHLAALKHMRAGGCPWDERVYVEAATWNHPDVLVWAHANGCPWSTDAMHQVAECARVAPNPTVLRWIVERGCPWSAAMASSVACRYDDPEFFAWVVDKGLAWDPHACAAAASRYGRLRTAEWIAAHIGNNMRS</sequence>
<protein>
    <submittedName>
        <fullName evidence="2">F-box domain containing protein</fullName>
    </submittedName>
</protein>
<gene>
    <name evidence="2" type="ORF">pneo_cds_642</name>
</gene>
<dbReference type="Gene3D" id="1.20.1280.50">
    <property type="match status" value="1"/>
</dbReference>
<dbReference type="KEGG" id="vg:36842236"/>
<dbReference type="RefSeq" id="YP_009482252.1">
    <property type="nucleotide sequence ID" value="NC_037666.1"/>
</dbReference>
<name>A0A2U7UCQ3_9VIRU</name>
<dbReference type="PANTHER" id="PTHR46586:SF3">
    <property type="entry name" value="ANKYRIN REPEAT-CONTAINING PROTEIN"/>
    <property type="match status" value="1"/>
</dbReference>
<dbReference type="Gene3D" id="1.25.40.20">
    <property type="entry name" value="Ankyrin repeat-containing domain"/>
    <property type="match status" value="2"/>
</dbReference>
<dbReference type="InterPro" id="IPR036047">
    <property type="entry name" value="F-box-like_dom_sf"/>
</dbReference>
<dbReference type="Pfam" id="PF12937">
    <property type="entry name" value="F-box-like"/>
    <property type="match status" value="1"/>
</dbReference>